<accession>A0A937R6F5</accession>
<dbReference type="InterPro" id="IPR023286">
    <property type="entry name" value="ABATE_dom_sf"/>
</dbReference>
<feature type="compositionally biased region" description="Pro residues" evidence="1">
    <location>
        <begin position="9"/>
        <end position="18"/>
    </location>
</feature>
<sequence length="242" mass="25329">MTSSTTPEPETPSDPPTTPGRQPGMPMRSGSGVTYWFDPGALCLELLTTGGPGPFARFETLRAPADLAAWAARSRLALPPGPPPALEIADADVADARRLRDALFRVAAEVAGDDEVTAILPVAGDDLARVNAFAARPPLASAAGPGGQRLWARPAGWSPRGPDAAAVGDGPALLATVARDAVDLLTGPYRGRIRACAGARCHLLYVDTSRPGRRRWCAMEHCGNRHKVAALRARRVPPPDAG</sequence>
<protein>
    <submittedName>
        <fullName evidence="3">CGNR zinc finger domain-containing protein</fullName>
    </submittedName>
</protein>
<dbReference type="AlphaFoldDB" id="A0A937R6F5"/>
<keyword evidence="4" id="KW-1185">Reference proteome</keyword>
<dbReference type="InterPro" id="IPR010852">
    <property type="entry name" value="ABATE"/>
</dbReference>
<dbReference type="EMBL" id="JAEACQ010000123">
    <property type="protein sequence ID" value="MBL7626121.1"/>
    <property type="molecule type" value="Genomic_DNA"/>
</dbReference>
<evidence type="ECO:0000313" key="4">
    <source>
        <dbReference type="Proteomes" id="UP000604475"/>
    </source>
</evidence>
<dbReference type="PANTHER" id="PTHR35525:SF3">
    <property type="entry name" value="BLL6575 PROTEIN"/>
    <property type="match status" value="1"/>
</dbReference>
<dbReference type="PANTHER" id="PTHR35525">
    <property type="entry name" value="BLL6575 PROTEIN"/>
    <property type="match status" value="1"/>
</dbReference>
<dbReference type="Pfam" id="PF11706">
    <property type="entry name" value="zf-CGNR"/>
    <property type="match status" value="1"/>
</dbReference>
<evidence type="ECO:0000256" key="1">
    <source>
        <dbReference type="SAM" id="MobiDB-lite"/>
    </source>
</evidence>
<feature type="region of interest" description="Disordered" evidence="1">
    <location>
        <begin position="1"/>
        <end position="31"/>
    </location>
</feature>
<feature type="domain" description="Zinc finger CGNR" evidence="2">
    <location>
        <begin position="192"/>
        <end position="235"/>
    </location>
</feature>
<evidence type="ECO:0000313" key="3">
    <source>
        <dbReference type="EMBL" id="MBL7626121.1"/>
    </source>
</evidence>
<dbReference type="Gene3D" id="1.10.3300.10">
    <property type="entry name" value="Jann2411-like domain"/>
    <property type="match status" value="1"/>
</dbReference>
<dbReference type="SUPFAM" id="SSF160904">
    <property type="entry name" value="Jann2411-like"/>
    <property type="match status" value="1"/>
</dbReference>
<dbReference type="Proteomes" id="UP000604475">
    <property type="component" value="Unassembled WGS sequence"/>
</dbReference>
<reference evidence="3" key="1">
    <citation type="submission" date="2020-12" db="EMBL/GenBank/DDBJ databases">
        <title>Genomic characterization of non-nitrogen-fixing Frankia strains.</title>
        <authorList>
            <person name="Carlos-Shanley C."/>
            <person name="Guerra T."/>
            <person name="Hahn D."/>
        </authorList>
    </citation>
    <scope>NUCLEOTIDE SEQUENCE</scope>
    <source>
        <strain evidence="3">CN6</strain>
    </source>
</reference>
<dbReference type="Pfam" id="PF07336">
    <property type="entry name" value="ABATE"/>
    <property type="match status" value="1"/>
</dbReference>
<gene>
    <name evidence="3" type="ORF">I7412_02805</name>
</gene>
<comment type="caution">
    <text evidence="3">The sequence shown here is derived from an EMBL/GenBank/DDBJ whole genome shotgun (WGS) entry which is preliminary data.</text>
</comment>
<proteinExistence type="predicted"/>
<name>A0A937R6F5_9ACTN</name>
<evidence type="ECO:0000259" key="2">
    <source>
        <dbReference type="Pfam" id="PF11706"/>
    </source>
</evidence>
<organism evidence="3 4">
    <name type="scientific">Frankia nepalensis</name>
    <dbReference type="NCBI Taxonomy" id="1836974"/>
    <lineage>
        <taxon>Bacteria</taxon>
        <taxon>Bacillati</taxon>
        <taxon>Actinomycetota</taxon>
        <taxon>Actinomycetes</taxon>
        <taxon>Frankiales</taxon>
        <taxon>Frankiaceae</taxon>
        <taxon>Frankia</taxon>
    </lineage>
</organism>
<dbReference type="InterPro" id="IPR021005">
    <property type="entry name" value="Znf_CGNR"/>
</dbReference>